<feature type="transmembrane region" description="Helical" evidence="1">
    <location>
        <begin position="6"/>
        <end position="29"/>
    </location>
</feature>
<evidence type="ECO:0000256" key="1">
    <source>
        <dbReference type="SAM" id="Phobius"/>
    </source>
</evidence>
<evidence type="ECO:0000313" key="3">
    <source>
        <dbReference type="EMBL" id="KAG2937975.1"/>
    </source>
</evidence>
<organism evidence="2 5">
    <name type="scientific">Phytophthora cactorum</name>
    <dbReference type="NCBI Taxonomy" id="29920"/>
    <lineage>
        <taxon>Eukaryota</taxon>
        <taxon>Sar</taxon>
        <taxon>Stramenopiles</taxon>
        <taxon>Oomycota</taxon>
        <taxon>Peronosporomycetes</taxon>
        <taxon>Peronosporales</taxon>
        <taxon>Peronosporaceae</taxon>
        <taxon>Phytophthora</taxon>
    </lineage>
</organism>
<dbReference type="Proteomes" id="UP000760860">
    <property type="component" value="Unassembled WGS sequence"/>
</dbReference>
<dbReference type="AlphaFoldDB" id="A0A8T1A2L3"/>
<name>A0A8T1A2L3_9STRA</name>
<dbReference type="Proteomes" id="UP000697107">
    <property type="component" value="Unassembled WGS sequence"/>
</dbReference>
<sequence>MLESSSYLVLVAVSTIVTVMFVGVTDVVVMP</sequence>
<protein>
    <submittedName>
        <fullName evidence="2">Uncharacterized protein</fullName>
    </submittedName>
</protein>
<dbReference type="EMBL" id="RCMK01004766">
    <property type="protein sequence ID" value="KAG2870768.1"/>
    <property type="molecule type" value="Genomic_DNA"/>
</dbReference>
<evidence type="ECO:0000313" key="4">
    <source>
        <dbReference type="EMBL" id="KAG3198105.1"/>
    </source>
</evidence>
<accession>A0A8T1A2L3</accession>
<evidence type="ECO:0000313" key="2">
    <source>
        <dbReference type="EMBL" id="KAG2870768.1"/>
    </source>
</evidence>
<dbReference type="Proteomes" id="UP000736787">
    <property type="component" value="Unassembled WGS sequence"/>
</dbReference>
<keyword evidence="1" id="KW-1133">Transmembrane helix</keyword>
<dbReference type="EMBL" id="RCML01005654">
    <property type="protein sequence ID" value="KAG2937975.1"/>
    <property type="molecule type" value="Genomic_DNA"/>
</dbReference>
<proteinExistence type="predicted"/>
<keyword evidence="1" id="KW-0472">Membrane</keyword>
<comment type="caution">
    <text evidence="2">The sequence shown here is derived from an EMBL/GenBank/DDBJ whole genome shotgun (WGS) entry which is preliminary data.</text>
</comment>
<keyword evidence="1" id="KW-0812">Transmembrane</keyword>
<reference evidence="2" key="1">
    <citation type="submission" date="2018-10" db="EMBL/GenBank/DDBJ databases">
        <title>Effector identification in a new, highly contiguous assembly of the strawberry crown rot pathogen Phytophthora cactorum.</title>
        <authorList>
            <person name="Armitage A.D."/>
            <person name="Nellist C.F."/>
            <person name="Bates H."/>
            <person name="Vickerstaff R.J."/>
            <person name="Harrison R.J."/>
        </authorList>
    </citation>
    <scope>NUCLEOTIDE SEQUENCE</scope>
    <source>
        <strain evidence="2">4040</strain>
        <strain evidence="3">P415</strain>
        <strain evidence="4">P421</strain>
    </source>
</reference>
<dbReference type="EMBL" id="RCMV01003640">
    <property type="protein sequence ID" value="KAG3198105.1"/>
    <property type="molecule type" value="Genomic_DNA"/>
</dbReference>
<evidence type="ECO:0000313" key="5">
    <source>
        <dbReference type="Proteomes" id="UP000736787"/>
    </source>
</evidence>
<gene>
    <name evidence="2" type="ORF">PC117_g28421</name>
    <name evidence="3" type="ORF">PC118_g26032</name>
    <name evidence="4" type="ORF">PC129_g24424</name>
</gene>